<dbReference type="FunFam" id="3.30.460.10:FF:000012">
    <property type="entry name" value="GTP pyrophosphokinase YjbM"/>
    <property type="match status" value="1"/>
</dbReference>
<keyword evidence="5" id="KW-0808">Transferase</keyword>
<dbReference type="GO" id="GO:0005524">
    <property type="term" value="F:ATP binding"/>
    <property type="evidence" value="ECO:0007669"/>
    <property type="project" value="UniProtKB-KW"/>
</dbReference>
<dbReference type="GO" id="GO:0008728">
    <property type="term" value="F:GTP diphosphokinase activity"/>
    <property type="evidence" value="ECO:0007669"/>
    <property type="project" value="UniProtKB-EC"/>
</dbReference>
<evidence type="ECO:0000256" key="9">
    <source>
        <dbReference type="ARBA" id="ARBA00023134"/>
    </source>
</evidence>
<evidence type="ECO:0000256" key="4">
    <source>
        <dbReference type="ARBA" id="ARBA00013251"/>
    </source>
</evidence>
<dbReference type="Proteomes" id="UP000027822">
    <property type="component" value="Unassembled WGS sequence"/>
</dbReference>
<dbReference type="EC" id="2.7.6.5" evidence="4"/>
<evidence type="ECO:0000256" key="3">
    <source>
        <dbReference type="ARBA" id="ARBA00011881"/>
    </source>
</evidence>
<dbReference type="EMBL" id="JOTN01000007">
    <property type="protein sequence ID" value="KEK19454.1"/>
    <property type="molecule type" value="Genomic_DNA"/>
</dbReference>
<dbReference type="SMART" id="SM00954">
    <property type="entry name" value="RelA_SpoT"/>
    <property type="match status" value="1"/>
</dbReference>
<dbReference type="UniPathway" id="UPA00908">
    <property type="reaction ID" value="UER00884"/>
</dbReference>
<dbReference type="SUPFAM" id="SSF81301">
    <property type="entry name" value="Nucleotidyltransferase"/>
    <property type="match status" value="1"/>
</dbReference>
<evidence type="ECO:0000256" key="1">
    <source>
        <dbReference type="ARBA" id="ARBA00004976"/>
    </source>
</evidence>
<dbReference type="InterPro" id="IPR007685">
    <property type="entry name" value="RelA_SpoT"/>
</dbReference>
<keyword evidence="6" id="KW-0547">Nucleotide-binding</keyword>
<dbReference type="eggNOG" id="COG2357">
    <property type="taxonomic scope" value="Bacteria"/>
</dbReference>
<accession>A0A073JWU7</accession>
<sequence>MDYNESTINYWKAFVLPYTFALEELKTKFEIMNREAQFLEDYNPFEHIKTRLKQPESIIKKLERKNLIPTIENAQNHLQDIIGIRITCCFIEDIYYLKNLIMNRGDMEVIKVKDYIKNPKQNGYKSLHMIIKYPLSLNSGTKEVFAEIQIRTMAMDFWASLEHKLYYKYEGKIPEYLSHELRDAAFKAEELDNKMESIRHDIDEIEACSERILLPV</sequence>
<proteinExistence type="inferred from homology"/>
<evidence type="ECO:0000259" key="10">
    <source>
        <dbReference type="SMART" id="SM00954"/>
    </source>
</evidence>
<dbReference type="Gene3D" id="3.30.460.10">
    <property type="entry name" value="Beta Polymerase, domain 2"/>
    <property type="match status" value="1"/>
</dbReference>
<evidence type="ECO:0000313" key="11">
    <source>
        <dbReference type="EMBL" id="KEK19454.1"/>
    </source>
</evidence>
<dbReference type="GO" id="GO:0005525">
    <property type="term" value="F:GTP binding"/>
    <property type="evidence" value="ECO:0007669"/>
    <property type="project" value="UniProtKB-KW"/>
</dbReference>
<evidence type="ECO:0000313" key="12">
    <source>
        <dbReference type="Proteomes" id="UP000027822"/>
    </source>
</evidence>
<evidence type="ECO:0000256" key="6">
    <source>
        <dbReference type="ARBA" id="ARBA00022741"/>
    </source>
</evidence>
<dbReference type="AlphaFoldDB" id="A0A073JWU7"/>
<organism evidence="11 12">
    <name type="scientific">Bacillus manliponensis</name>
    <dbReference type="NCBI Taxonomy" id="574376"/>
    <lineage>
        <taxon>Bacteria</taxon>
        <taxon>Bacillati</taxon>
        <taxon>Bacillota</taxon>
        <taxon>Bacilli</taxon>
        <taxon>Bacillales</taxon>
        <taxon>Bacillaceae</taxon>
        <taxon>Bacillus</taxon>
        <taxon>Bacillus cereus group</taxon>
    </lineage>
</organism>
<dbReference type="RefSeq" id="WP_034638754.1">
    <property type="nucleotide sequence ID" value="NZ_CBCSJC010000005.1"/>
</dbReference>
<dbReference type="Pfam" id="PF04607">
    <property type="entry name" value="RelA_SpoT"/>
    <property type="match status" value="1"/>
</dbReference>
<evidence type="ECO:0000256" key="7">
    <source>
        <dbReference type="ARBA" id="ARBA00022777"/>
    </source>
</evidence>
<dbReference type="PANTHER" id="PTHR47837">
    <property type="entry name" value="GTP PYROPHOSPHOKINASE YJBM"/>
    <property type="match status" value="1"/>
</dbReference>
<keyword evidence="9" id="KW-0342">GTP-binding</keyword>
<dbReference type="GO" id="GO:0015970">
    <property type="term" value="P:guanosine tetraphosphate biosynthetic process"/>
    <property type="evidence" value="ECO:0007669"/>
    <property type="project" value="UniProtKB-UniPathway"/>
</dbReference>
<comment type="similarity">
    <text evidence="2">Belongs to the RelA/SpoT family.</text>
</comment>
<dbReference type="Gene3D" id="1.10.287.860">
    <property type="entry name" value="Nucleotidyltransferase"/>
    <property type="match status" value="1"/>
</dbReference>
<protein>
    <recommendedName>
        <fullName evidence="4">GTP diphosphokinase</fullName>
        <ecNumber evidence="4">2.7.6.5</ecNumber>
    </recommendedName>
</protein>
<dbReference type="GO" id="GO:0016301">
    <property type="term" value="F:kinase activity"/>
    <property type="evidence" value="ECO:0007669"/>
    <property type="project" value="UniProtKB-KW"/>
</dbReference>
<keyword evidence="12" id="KW-1185">Reference proteome</keyword>
<dbReference type="OrthoDB" id="9789634at2"/>
<comment type="subunit">
    <text evidence="3">Homotetramer.</text>
</comment>
<dbReference type="PANTHER" id="PTHR47837:SF2">
    <property type="entry name" value="GTP PYROPHOSPHOKINASE YWAC"/>
    <property type="match status" value="1"/>
</dbReference>
<comment type="pathway">
    <text evidence="1">Purine metabolism; ppGpp biosynthesis; ppGpp from GTP: step 1/2.</text>
</comment>
<dbReference type="CDD" id="cd05399">
    <property type="entry name" value="NT_Rel-Spo_like"/>
    <property type="match status" value="1"/>
</dbReference>
<evidence type="ECO:0000256" key="8">
    <source>
        <dbReference type="ARBA" id="ARBA00022840"/>
    </source>
</evidence>
<name>A0A073JWU7_9BACI</name>
<comment type="caution">
    <text evidence="11">The sequence shown here is derived from an EMBL/GenBank/DDBJ whole genome shotgun (WGS) entry which is preliminary data.</text>
</comment>
<keyword evidence="8" id="KW-0067">ATP-binding</keyword>
<keyword evidence="7 11" id="KW-0418">Kinase</keyword>
<gene>
    <name evidence="11" type="ORF">BAMA_21920</name>
</gene>
<evidence type="ECO:0000256" key="2">
    <source>
        <dbReference type="ARBA" id="ARBA00007476"/>
    </source>
</evidence>
<feature type="domain" description="RelA/SpoT" evidence="10">
    <location>
        <begin position="50"/>
        <end position="173"/>
    </location>
</feature>
<dbReference type="InterPro" id="IPR043519">
    <property type="entry name" value="NT_sf"/>
</dbReference>
<reference evidence="11 12" key="1">
    <citation type="submission" date="2014-06" db="EMBL/GenBank/DDBJ databases">
        <title>Draft genome sequence of Bacillus manliponensis JCM 15802 (MCCC 1A00708).</title>
        <authorList>
            <person name="Lai Q."/>
            <person name="Liu Y."/>
            <person name="Shao Z."/>
        </authorList>
    </citation>
    <scope>NUCLEOTIDE SEQUENCE [LARGE SCALE GENOMIC DNA]</scope>
    <source>
        <strain evidence="11 12">JCM 15802</strain>
    </source>
</reference>
<dbReference type="STRING" id="574376.BAMA_21920"/>
<dbReference type="InterPro" id="IPR052366">
    <property type="entry name" value="GTP_Pyrophosphokinase"/>
</dbReference>
<evidence type="ECO:0000256" key="5">
    <source>
        <dbReference type="ARBA" id="ARBA00022679"/>
    </source>
</evidence>